<dbReference type="AlphaFoldDB" id="A0AAV4RPG4"/>
<dbReference type="Gene3D" id="3.20.20.100">
    <property type="entry name" value="NADP-dependent oxidoreductase domain"/>
    <property type="match status" value="1"/>
</dbReference>
<reference evidence="6 7" key="1">
    <citation type="submission" date="2021-06" db="EMBL/GenBank/DDBJ databases">
        <title>Caerostris darwini draft genome.</title>
        <authorList>
            <person name="Kono N."/>
            <person name="Arakawa K."/>
        </authorList>
    </citation>
    <scope>NUCLEOTIDE SEQUENCE [LARGE SCALE GENOMIC DNA]</scope>
</reference>
<proteinExistence type="inferred from homology"/>
<dbReference type="EMBL" id="BPLQ01006410">
    <property type="protein sequence ID" value="GIY22175.1"/>
    <property type="molecule type" value="Genomic_DNA"/>
</dbReference>
<feature type="compositionally biased region" description="Basic and acidic residues" evidence="4">
    <location>
        <begin position="479"/>
        <end position="490"/>
    </location>
</feature>
<keyword evidence="6" id="KW-0813">Transport</keyword>
<dbReference type="SUPFAM" id="SSF51430">
    <property type="entry name" value="NAD(P)-linked oxidoreductase"/>
    <property type="match status" value="1"/>
</dbReference>
<name>A0AAV4RPG4_9ARAC</name>
<feature type="region of interest" description="Disordered" evidence="4">
    <location>
        <begin position="417"/>
        <end position="490"/>
    </location>
</feature>
<dbReference type="GO" id="GO:0016491">
    <property type="term" value="F:oxidoreductase activity"/>
    <property type="evidence" value="ECO:0007669"/>
    <property type="project" value="UniProtKB-KW"/>
</dbReference>
<evidence type="ECO:0000256" key="1">
    <source>
        <dbReference type="ARBA" id="ARBA00006515"/>
    </source>
</evidence>
<dbReference type="GO" id="GO:0034220">
    <property type="term" value="P:monoatomic ion transmembrane transport"/>
    <property type="evidence" value="ECO:0007669"/>
    <property type="project" value="UniProtKB-KW"/>
</dbReference>
<organism evidence="6 7">
    <name type="scientific">Caerostris darwini</name>
    <dbReference type="NCBI Taxonomy" id="1538125"/>
    <lineage>
        <taxon>Eukaryota</taxon>
        <taxon>Metazoa</taxon>
        <taxon>Ecdysozoa</taxon>
        <taxon>Arthropoda</taxon>
        <taxon>Chelicerata</taxon>
        <taxon>Arachnida</taxon>
        <taxon>Araneae</taxon>
        <taxon>Araneomorphae</taxon>
        <taxon>Entelegynae</taxon>
        <taxon>Araneoidea</taxon>
        <taxon>Araneidae</taxon>
        <taxon>Caerostris</taxon>
    </lineage>
</organism>
<protein>
    <submittedName>
        <fullName evidence="6">Voltage-gated potassium channel subunit beta-2</fullName>
    </submittedName>
</protein>
<dbReference type="GO" id="GO:1901379">
    <property type="term" value="P:regulation of potassium ion transmembrane transport"/>
    <property type="evidence" value="ECO:0007669"/>
    <property type="project" value="TreeGrafter"/>
</dbReference>
<feature type="compositionally biased region" description="Basic and acidic residues" evidence="4">
    <location>
        <begin position="417"/>
        <end position="444"/>
    </location>
</feature>
<dbReference type="GO" id="GO:0044325">
    <property type="term" value="F:transmembrane transporter binding"/>
    <property type="evidence" value="ECO:0007669"/>
    <property type="project" value="TreeGrafter"/>
</dbReference>
<keyword evidence="6" id="KW-0406">Ion transport</keyword>
<comment type="similarity">
    <text evidence="1">Belongs to the shaker potassium channel beta subunit family.</text>
</comment>
<dbReference type="PANTHER" id="PTHR43150">
    <property type="entry name" value="HYPERKINETIC, ISOFORM M"/>
    <property type="match status" value="1"/>
</dbReference>
<dbReference type="InterPro" id="IPR036812">
    <property type="entry name" value="NAD(P)_OxRdtase_dom_sf"/>
</dbReference>
<evidence type="ECO:0000256" key="3">
    <source>
        <dbReference type="ARBA" id="ARBA00023002"/>
    </source>
</evidence>
<keyword evidence="7" id="KW-1185">Reference proteome</keyword>
<dbReference type="PANTHER" id="PTHR43150:SF2">
    <property type="entry name" value="HYPERKINETIC, ISOFORM M"/>
    <property type="match status" value="1"/>
</dbReference>
<sequence>MLNSFPSQRRLYSFQMAEDIVSVAYENGINLFDTADVYAGGKAEALLGKILKKKDWKLFCCGFNYVWNADMRLKSMVHNLVFSFAINAVFHVALMWCAQCLQASLERLQLSYVDIIFVNKADPMCPMEEVVRAFTHCINQGMAMYWGTSRWTAMEIMEAYTVARQFNLIPPLVEQTEYHMFQREKVEIHLPELFHKIGIGTMSWSPQAFGMFTGKFDEGVHLLSRGSVKVRNFTMLQEKACPEEGRSPRHQTKIHELSLLAEKVGCTYTQLTIAWCLKNENVHCVLVGASTLEQLYEHIHAIQNSESAIAALRAYRYMKDMRDSERSITSSSLKKMMKKFEATGSLASRQRSGRPSTAAAVATTVEQTVQSMSAVAAHGEYSAREVSWQTGVSYCSVWKALRISLKRYPYKLQHKQELKPPDFDSRRAYTKTDNKPDQRNREDPGQQANPFAPAEVTDGAEGFLDSSKESSGGGCCFHYRSERGDSPGGG</sequence>
<accession>A0AAV4RPG4</accession>
<dbReference type="InterPro" id="IPR005399">
    <property type="entry name" value="K_chnl_volt-dep_bsu_KCNAB-rel"/>
</dbReference>
<keyword evidence="3" id="KW-0560">Oxidoreductase</keyword>
<dbReference type="GO" id="GO:0008076">
    <property type="term" value="C:voltage-gated potassium channel complex"/>
    <property type="evidence" value="ECO:0007669"/>
    <property type="project" value="TreeGrafter"/>
</dbReference>
<dbReference type="GO" id="GO:0015459">
    <property type="term" value="F:potassium channel regulator activity"/>
    <property type="evidence" value="ECO:0007669"/>
    <property type="project" value="TreeGrafter"/>
</dbReference>
<evidence type="ECO:0000256" key="4">
    <source>
        <dbReference type="SAM" id="MobiDB-lite"/>
    </source>
</evidence>
<dbReference type="Proteomes" id="UP001054837">
    <property type="component" value="Unassembled WGS sequence"/>
</dbReference>
<evidence type="ECO:0000313" key="7">
    <source>
        <dbReference type="Proteomes" id="UP001054837"/>
    </source>
</evidence>
<feature type="domain" description="NADP-dependent oxidoreductase" evidence="5">
    <location>
        <begin position="5"/>
        <end position="311"/>
    </location>
</feature>
<keyword evidence="6" id="KW-0407">Ion channel</keyword>
<evidence type="ECO:0000313" key="6">
    <source>
        <dbReference type="EMBL" id="GIY22175.1"/>
    </source>
</evidence>
<evidence type="ECO:0000256" key="2">
    <source>
        <dbReference type="ARBA" id="ARBA00022857"/>
    </source>
</evidence>
<dbReference type="InterPro" id="IPR023210">
    <property type="entry name" value="NADP_OxRdtase_dom"/>
</dbReference>
<dbReference type="PRINTS" id="PR01577">
    <property type="entry name" value="KCNABCHANNEL"/>
</dbReference>
<dbReference type="Pfam" id="PF00248">
    <property type="entry name" value="Aldo_ket_red"/>
    <property type="match status" value="1"/>
</dbReference>
<keyword evidence="2" id="KW-0521">NADP</keyword>
<evidence type="ECO:0000259" key="5">
    <source>
        <dbReference type="Pfam" id="PF00248"/>
    </source>
</evidence>
<gene>
    <name evidence="6" type="primary">Kcnab2</name>
    <name evidence="6" type="ORF">CDAR_562251</name>
</gene>
<comment type="caution">
    <text evidence="6">The sequence shown here is derived from an EMBL/GenBank/DDBJ whole genome shotgun (WGS) entry which is preliminary data.</text>
</comment>